<dbReference type="GO" id="GO:0030639">
    <property type="term" value="P:polyketide biosynthetic process"/>
    <property type="evidence" value="ECO:0007669"/>
    <property type="project" value="TreeGrafter"/>
</dbReference>
<dbReference type="Pfam" id="PF00195">
    <property type="entry name" value="Chal_sti_synt_N"/>
    <property type="match status" value="1"/>
</dbReference>
<comment type="caution">
    <text evidence="6">The sequence shown here is derived from an EMBL/GenBank/DDBJ whole genome shotgun (WGS) entry which is preliminary data.</text>
</comment>
<evidence type="ECO:0000259" key="4">
    <source>
        <dbReference type="Pfam" id="PF00195"/>
    </source>
</evidence>
<feature type="active site" description="Acyl-thioester intermediate" evidence="2">
    <location>
        <position position="158"/>
    </location>
</feature>
<dbReference type="InterPro" id="IPR011141">
    <property type="entry name" value="Polyketide_synthase_type-III"/>
</dbReference>
<dbReference type="FunFam" id="3.40.47.10:FF:000014">
    <property type="entry name" value="Chalcone synthase 1"/>
    <property type="match status" value="1"/>
</dbReference>
<reference evidence="6" key="1">
    <citation type="submission" date="2020-05" db="EMBL/GenBank/DDBJ databases">
        <title>WGS assembly of Panicum virgatum.</title>
        <authorList>
            <person name="Lovell J.T."/>
            <person name="Jenkins J."/>
            <person name="Shu S."/>
            <person name="Juenger T.E."/>
            <person name="Schmutz J."/>
        </authorList>
    </citation>
    <scope>NUCLEOTIDE SEQUENCE</scope>
    <source>
        <strain evidence="6">AP13</strain>
    </source>
</reference>
<dbReference type="GO" id="GO:0010208">
    <property type="term" value="P:pollen wall assembly"/>
    <property type="evidence" value="ECO:0007669"/>
    <property type="project" value="UniProtKB-ARBA"/>
</dbReference>
<organism evidence="6 7">
    <name type="scientific">Panicum virgatum</name>
    <name type="common">Blackwell switchgrass</name>
    <dbReference type="NCBI Taxonomy" id="38727"/>
    <lineage>
        <taxon>Eukaryota</taxon>
        <taxon>Viridiplantae</taxon>
        <taxon>Streptophyta</taxon>
        <taxon>Embryophyta</taxon>
        <taxon>Tracheophyta</taxon>
        <taxon>Spermatophyta</taxon>
        <taxon>Magnoliopsida</taxon>
        <taxon>Liliopsida</taxon>
        <taxon>Poales</taxon>
        <taxon>Poaceae</taxon>
        <taxon>PACMAD clade</taxon>
        <taxon>Panicoideae</taxon>
        <taxon>Panicodae</taxon>
        <taxon>Paniceae</taxon>
        <taxon>Panicinae</taxon>
        <taxon>Panicum</taxon>
        <taxon>Panicum sect. Hiantes</taxon>
    </lineage>
</organism>
<dbReference type="Proteomes" id="UP000823388">
    <property type="component" value="Chromosome 8K"/>
</dbReference>
<dbReference type="PIRSF" id="PIRSF000451">
    <property type="entry name" value="PKS_III"/>
    <property type="match status" value="1"/>
</dbReference>
<dbReference type="FunFam" id="3.40.47.10:FF:000025">
    <property type="entry name" value="Chalcone synthase 2"/>
    <property type="match status" value="1"/>
</dbReference>
<evidence type="ECO:0000256" key="1">
    <source>
        <dbReference type="ARBA" id="ARBA00005531"/>
    </source>
</evidence>
<dbReference type="PANTHER" id="PTHR11877:SF47">
    <property type="entry name" value="OS11G0529900 PROTEIN"/>
    <property type="match status" value="1"/>
</dbReference>
<proteinExistence type="inferred from homology"/>
<protein>
    <submittedName>
        <fullName evidence="6">Uncharacterized protein</fullName>
    </submittedName>
</protein>
<dbReference type="PANTHER" id="PTHR11877">
    <property type="entry name" value="HYDROXYMETHYLGLUTARYL-COA SYNTHASE"/>
    <property type="match status" value="1"/>
</dbReference>
<dbReference type="SUPFAM" id="SSF53901">
    <property type="entry name" value="Thiolase-like"/>
    <property type="match status" value="2"/>
</dbReference>
<dbReference type="GO" id="GO:0016747">
    <property type="term" value="F:acyltransferase activity, transferring groups other than amino-acyl groups"/>
    <property type="evidence" value="ECO:0007669"/>
    <property type="project" value="InterPro"/>
</dbReference>
<accession>A0A8T0PNB6</accession>
<keyword evidence="3" id="KW-0808">Transferase</keyword>
<name>A0A8T0PNB6_PANVG</name>
<feature type="domain" description="Chalcone/stilbene synthase N-terminal" evidence="4">
    <location>
        <begin position="9"/>
        <end position="208"/>
    </location>
</feature>
<dbReference type="InterPro" id="IPR012328">
    <property type="entry name" value="Chalcone/stilbene_synt_C"/>
</dbReference>
<evidence type="ECO:0000256" key="2">
    <source>
        <dbReference type="PIRSR" id="PIRSR000451-1"/>
    </source>
</evidence>
<gene>
    <name evidence="6" type="ORF">PVAP13_8KG333300</name>
</gene>
<dbReference type="EMBL" id="CM029051">
    <property type="protein sequence ID" value="KAG2562418.1"/>
    <property type="molecule type" value="Genomic_DNA"/>
</dbReference>
<keyword evidence="7" id="KW-1185">Reference proteome</keyword>
<dbReference type="AlphaFoldDB" id="A0A8T0PNB6"/>
<keyword evidence="3" id="KW-0012">Acyltransferase</keyword>
<feature type="domain" description="Chalcone/stilbene synthase C-terminal" evidence="5">
    <location>
        <begin position="219"/>
        <end position="364"/>
    </location>
</feature>
<dbReference type="Pfam" id="PF02797">
    <property type="entry name" value="Chal_sti_synt_C"/>
    <property type="match status" value="1"/>
</dbReference>
<evidence type="ECO:0000259" key="5">
    <source>
        <dbReference type="Pfam" id="PF02797"/>
    </source>
</evidence>
<dbReference type="InterPro" id="IPR016039">
    <property type="entry name" value="Thiolase-like"/>
</dbReference>
<dbReference type="Gene3D" id="3.40.47.10">
    <property type="match status" value="2"/>
</dbReference>
<dbReference type="InterPro" id="IPR001099">
    <property type="entry name" value="Chalcone/stilbene_synt_N"/>
</dbReference>
<evidence type="ECO:0000313" key="7">
    <source>
        <dbReference type="Proteomes" id="UP000823388"/>
    </source>
</evidence>
<dbReference type="CDD" id="cd00831">
    <property type="entry name" value="CHS_like"/>
    <property type="match status" value="1"/>
</dbReference>
<evidence type="ECO:0000313" key="6">
    <source>
        <dbReference type="EMBL" id="KAG2562418.1"/>
    </source>
</evidence>
<sequence length="376" mass="40131">MVATFLENQTAAMLAKGTANPGNIVPQDEYPDWYFRVTRSDHLTELKAKLKRIGEKSGVKKHHFLHSEEMIDSHPEFLDGSLPSLGARLDIAEEAVAKLGAAAAEKAIAEWGRPATDITHLILATTSCTSTPGPDLRVAALLGLGPTVRRTLLYFHGCSAGCGALRLAKDIAENSHGARVLVVCAEVMAMIKSLFGDGAGAVIVGAGPTIPGERPIFHMVSASQATLPGTEDAVWIKLSENGQRYYVSTGVPALVRDSTKGFLVNALEPLGLARGDAWNDLFWAVHPGGPAVLESYRSALGLQPEKLAVSRHVLSEYGNMLGATIIFVLDELRRRRHGGDEDSEWGVMLGLGPGLTVETMVLHAAGNQEEETSSSP</sequence>
<evidence type="ECO:0000256" key="3">
    <source>
        <dbReference type="RuleBase" id="RU003633"/>
    </source>
</evidence>
<comment type="similarity">
    <text evidence="1 3">Belongs to the thiolase-like superfamily. Chalcone/stilbene synthases family.</text>
</comment>